<gene>
    <name evidence="10" type="primary">eglB_0</name>
    <name evidence="10" type="ORF">DBV05_g5632</name>
</gene>
<comment type="similarity">
    <text evidence="2 7">Belongs to the glycosyl hydrolase 5 (cellulase A) family.</text>
</comment>
<dbReference type="AlphaFoldDB" id="A0A5N5DDQ7"/>
<evidence type="ECO:0000256" key="4">
    <source>
        <dbReference type="ARBA" id="ARBA00022729"/>
    </source>
</evidence>
<evidence type="ECO:0000313" key="10">
    <source>
        <dbReference type="EMBL" id="KAB2575737.1"/>
    </source>
</evidence>
<dbReference type="FunFam" id="3.20.20.80:FF:000078">
    <property type="entry name" value="Endo-beta-1,4-glucanase B"/>
    <property type="match status" value="1"/>
</dbReference>
<reference evidence="10 11" key="1">
    <citation type="journal article" date="2019" name="Sci. Rep.">
        <title>A multi-omics analysis of the grapevine pathogen Lasiodiplodia theobromae reveals that temperature affects the expression of virulence- and pathogenicity-related genes.</title>
        <authorList>
            <person name="Felix C."/>
            <person name="Meneses R."/>
            <person name="Goncalves M.F.M."/>
            <person name="Tilleman L."/>
            <person name="Duarte A.S."/>
            <person name="Jorrin-Novo J.V."/>
            <person name="Van de Peer Y."/>
            <person name="Deforce D."/>
            <person name="Van Nieuwerburgh F."/>
            <person name="Esteves A.C."/>
            <person name="Alves A."/>
        </authorList>
    </citation>
    <scope>NUCLEOTIDE SEQUENCE [LARGE SCALE GENOMIC DNA]</scope>
    <source>
        <strain evidence="10 11">LA-SOL3</strain>
    </source>
</reference>
<evidence type="ECO:0000256" key="2">
    <source>
        <dbReference type="ARBA" id="ARBA00005641"/>
    </source>
</evidence>
<dbReference type="InterPro" id="IPR017853">
    <property type="entry name" value="GH"/>
</dbReference>
<comment type="catalytic activity">
    <reaction evidence="1">
        <text>Endohydrolysis of (1-&gt;4)-beta-D-glucosidic linkages in cellulose, lichenin and cereal beta-D-glucans.</text>
        <dbReference type="EC" id="3.2.1.4"/>
    </reaction>
</comment>
<evidence type="ECO:0000256" key="6">
    <source>
        <dbReference type="ARBA" id="ARBA00023295"/>
    </source>
</evidence>
<keyword evidence="6 7" id="KW-0326">Glycosidase</keyword>
<dbReference type="PANTHER" id="PTHR34142:SF1">
    <property type="entry name" value="GLYCOSIDE HYDROLASE FAMILY 5 DOMAIN-CONTAINING PROTEIN"/>
    <property type="match status" value="1"/>
</dbReference>
<evidence type="ECO:0000313" key="11">
    <source>
        <dbReference type="Proteomes" id="UP000325902"/>
    </source>
</evidence>
<evidence type="ECO:0000256" key="3">
    <source>
        <dbReference type="ARBA" id="ARBA00012601"/>
    </source>
</evidence>
<feature type="domain" description="Glycoside hydrolase family 5" evidence="9">
    <location>
        <begin position="48"/>
        <end position="304"/>
    </location>
</feature>
<dbReference type="SUPFAM" id="SSF51445">
    <property type="entry name" value="(Trans)glycosidases"/>
    <property type="match status" value="1"/>
</dbReference>
<proteinExistence type="inferred from homology"/>
<keyword evidence="5 7" id="KW-0378">Hydrolase</keyword>
<dbReference type="PANTHER" id="PTHR34142">
    <property type="entry name" value="ENDO-BETA-1,4-GLUCANASE A"/>
    <property type="match status" value="1"/>
</dbReference>
<organism evidence="10 11">
    <name type="scientific">Lasiodiplodia theobromae</name>
    <dbReference type="NCBI Taxonomy" id="45133"/>
    <lineage>
        <taxon>Eukaryota</taxon>
        <taxon>Fungi</taxon>
        <taxon>Dikarya</taxon>
        <taxon>Ascomycota</taxon>
        <taxon>Pezizomycotina</taxon>
        <taxon>Dothideomycetes</taxon>
        <taxon>Dothideomycetes incertae sedis</taxon>
        <taxon>Botryosphaeriales</taxon>
        <taxon>Botryosphaeriaceae</taxon>
        <taxon>Lasiodiplodia</taxon>
    </lineage>
</organism>
<dbReference type="EMBL" id="VCHE01000030">
    <property type="protein sequence ID" value="KAB2575737.1"/>
    <property type="molecule type" value="Genomic_DNA"/>
</dbReference>
<dbReference type="GO" id="GO:0008810">
    <property type="term" value="F:cellulase activity"/>
    <property type="evidence" value="ECO:0007669"/>
    <property type="project" value="UniProtKB-EC"/>
</dbReference>
<sequence length="334" mass="36821">MRVSTLLVAGSASLALAAPVQNKQEKRASTFTFFGINESGPEFGEGNLPGTLNTDYVWPTLSTIDTFVNKGMNTFRVNILMERLTHSSMTDSLDATYLADLKKTVNYITNKGAYAMIVPHNYGRFNGNIISDKDGFKTWWTNVATEFANNTKVIFDINNEFHDMDQDLVVSLNQAGIDGIRAAGATSQYITAEGNSWTGAWSWVSSGNADSMGSLTDPQDKLIYQMHQYLDSDSSGTNEACVSTTIGKERLEAATNWLKENNKKGLLGEFAGGNNDQCKTAVTGMLDYMKENNDVWEGALWWAAGPWWGSYMYSIEPTDGTAYTAYLDTLVSYI</sequence>
<evidence type="ECO:0000259" key="9">
    <source>
        <dbReference type="Pfam" id="PF00150"/>
    </source>
</evidence>
<keyword evidence="4 8" id="KW-0732">Signal</keyword>
<dbReference type="Proteomes" id="UP000325902">
    <property type="component" value="Unassembled WGS sequence"/>
</dbReference>
<dbReference type="InterPro" id="IPR001547">
    <property type="entry name" value="Glyco_hydro_5"/>
</dbReference>
<dbReference type="EC" id="3.2.1.4" evidence="3"/>
<accession>A0A5N5DDQ7</accession>
<evidence type="ECO:0000256" key="5">
    <source>
        <dbReference type="ARBA" id="ARBA00022801"/>
    </source>
</evidence>
<comment type="caution">
    <text evidence="10">The sequence shown here is derived from an EMBL/GenBank/DDBJ whole genome shotgun (WGS) entry which is preliminary data.</text>
</comment>
<evidence type="ECO:0000256" key="8">
    <source>
        <dbReference type="SAM" id="SignalP"/>
    </source>
</evidence>
<protein>
    <recommendedName>
        <fullName evidence="3">cellulase</fullName>
        <ecNumber evidence="3">3.2.1.4</ecNumber>
    </recommendedName>
</protein>
<keyword evidence="11" id="KW-1185">Reference proteome</keyword>
<name>A0A5N5DDQ7_9PEZI</name>
<evidence type="ECO:0000256" key="1">
    <source>
        <dbReference type="ARBA" id="ARBA00000966"/>
    </source>
</evidence>
<dbReference type="Gene3D" id="3.20.20.80">
    <property type="entry name" value="Glycosidases"/>
    <property type="match status" value="1"/>
</dbReference>
<feature type="chain" id="PRO_5024841654" description="cellulase" evidence="8">
    <location>
        <begin position="18"/>
        <end position="334"/>
    </location>
</feature>
<evidence type="ECO:0000256" key="7">
    <source>
        <dbReference type="RuleBase" id="RU361153"/>
    </source>
</evidence>
<dbReference type="Pfam" id="PF00150">
    <property type="entry name" value="Cellulase"/>
    <property type="match status" value="1"/>
</dbReference>
<dbReference type="OrthoDB" id="5823761at2759"/>
<feature type="signal peptide" evidence="8">
    <location>
        <begin position="1"/>
        <end position="17"/>
    </location>
</feature>
<dbReference type="GO" id="GO:0009251">
    <property type="term" value="P:glucan catabolic process"/>
    <property type="evidence" value="ECO:0007669"/>
    <property type="project" value="UniProtKB-ARBA"/>
</dbReference>